<dbReference type="AlphaFoldDB" id="A0A850PUJ9"/>
<evidence type="ECO:0000313" key="3">
    <source>
        <dbReference type="Proteomes" id="UP000570517"/>
    </source>
</evidence>
<reference evidence="2 3" key="1">
    <citation type="submission" date="2020-05" db="EMBL/GenBank/DDBJ databases">
        <title>Draft genome sequence of Mycobacterium hippocampi DL, isolated from European seabass, Dicentrarchus labrax, reared in fish farms.</title>
        <authorList>
            <person name="Stathopoulou P."/>
            <person name="Asimakis E."/>
            <person name="Tzokas K."/>
            <person name="Batargias C."/>
            <person name="Tsiamis G."/>
        </authorList>
    </citation>
    <scope>NUCLEOTIDE SEQUENCE [LARGE SCALE GENOMIC DNA]</scope>
    <source>
        <strain evidence="2 3">DL</strain>
    </source>
</reference>
<dbReference type="PANTHER" id="PTHR33744:SF17">
    <property type="entry name" value="CONSERVED PROTEIN"/>
    <property type="match status" value="1"/>
</dbReference>
<dbReference type="InterPro" id="IPR042070">
    <property type="entry name" value="PucR_C-HTH_sf"/>
</dbReference>
<gene>
    <name evidence="2" type="ORF">HLY00_800</name>
</gene>
<comment type="caution">
    <text evidence="2">The sequence shown here is derived from an EMBL/GenBank/DDBJ whole genome shotgun (WGS) entry which is preliminary data.</text>
</comment>
<dbReference type="Proteomes" id="UP000570517">
    <property type="component" value="Unassembled WGS sequence"/>
</dbReference>
<dbReference type="Pfam" id="PF13556">
    <property type="entry name" value="HTH_30"/>
    <property type="match status" value="1"/>
</dbReference>
<dbReference type="InterPro" id="IPR051448">
    <property type="entry name" value="CdaR-like_regulators"/>
</dbReference>
<feature type="domain" description="PucR C-terminal helix-turn-helix" evidence="1">
    <location>
        <begin position="446"/>
        <end position="502"/>
    </location>
</feature>
<dbReference type="Gene3D" id="1.10.10.2840">
    <property type="entry name" value="PucR C-terminal helix-turn-helix domain"/>
    <property type="match status" value="1"/>
</dbReference>
<dbReference type="RefSeq" id="WP_178360415.1">
    <property type="nucleotide sequence ID" value="NZ_JABFYL010000041.1"/>
</dbReference>
<name>A0A850PUJ9_9MYCO</name>
<dbReference type="InterPro" id="IPR025736">
    <property type="entry name" value="PucR_C-HTH_dom"/>
</dbReference>
<evidence type="ECO:0000313" key="2">
    <source>
        <dbReference type="EMBL" id="NVN52133.1"/>
    </source>
</evidence>
<evidence type="ECO:0000259" key="1">
    <source>
        <dbReference type="Pfam" id="PF13556"/>
    </source>
</evidence>
<dbReference type="EMBL" id="JABFYL010000041">
    <property type="protein sequence ID" value="NVN52133.1"/>
    <property type="molecule type" value="Genomic_DNA"/>
</dbReference>
<organism evidence="2 3">
    <name type="scientific">Mycolicibacterium hippocampi</name>
    <dbReference type="NCBI Taxonomy" id="659824"/>
    <lineage>
        <taxon>Bacteria</taxon>
        <taxon>Bacillati</taxon>
        <taxon>Actinomycetota</taxon>
        <taxon>Actinomycetes</taxon>
        <taxon>Mycobacteriales</taxon>
        <taxon>Mycobacteriaceae</taxon>
        <taxon>Mycolicibacterium</taxon>
    </lineage>
</organism>
<proteinExistence type="predicted"/>
<protein>
    <recommendedName>
        <fullName evidence="1">PucR C-terminal helix-turn-helix domain-containing protein</fullName>
    </recommendedName>
</protein>
<keyword evidence="3" id="KW-1185">Reference proteome</keyword>
<dbReference type="PANTHER" id="PTHR33744">
    <property type="entry name" value="CARBOHYDRATE DIACID REGULATOR"/>
    <property type="match status" value="1"/>
</dbReference>
<sequence length="505" mass="53974">MISLDRLINVLGGYGVRLRRSPVERSTVLRSVVVPEIVGGAAVAGDVLLAVGAASPAEALQWALAARATVVLTRDDDHSDLQTDSARIAVMLIDPAVAWSELAAIVFGLVFEGRETESGRGPTDLFALADTLRDTTGGAVVIEDRHSQVLAYSRGQQHADPARAATILERRAPEALRTVFEKQGVFTHLAVSDAPIFVPGDPAQGLTGRMVVAARAGRELLGSVWIACPQPLRGEASDALADGAHVAALHLLRSRASADLERQVESESVLRLLDGPADAATMASRLGLPPQGLRVVALRAHEVGERHAAMLLAFDKATTGYGWSRPGRSGLADTTIYTALAAADVSTARQWVQDLTAALPPQVTVLAGISAPAAVADLTAARREAEECLAMHETTDAEGSPPAYDESWDSILLRRLRTAAHSGRGPKRGTIAALGVHDDVHGTRYVSTLRAWLQEQGDPVRTAERLGVHENTVRYRMRRMAEITDLRLADADKRFAMMVELALFD</sequence>
<accession>A0A850PUJ9</accession>